<name>A0A067TSV8_GALM3</name>
<dbReference type="HOGENOM" id="CLU_020999_4_0_1"/>
<dbReference type="EMBL" id="KL142370">
    <property type="protein sequence ID" value="KDR82048.1"/>
    <property type="molecule type" value="Genomic_DNA"/>
</dbReference>
<feature type="coiled-coil region" evidence="1">
    <location>
        <begin position="21"/>
        <end position="55"/>
    </location>
</feature>
<dbReference type="SUPFAM" id="SSF52058">
    <property type="entry name" value="L domain-like"/>
    <property type="match status" value="1"/>
</dbReference>
<dbReference type="InterPro" id="IPR032675">
    <property type="entry name" value="LRR_dom_sf"/>
</dbReference>
<protein>
    <submittedName>
        <fullName evidence="2">Uncharacterized protein</fullName>
    </submittedName>
</protein>
<reference evidence="3" key="1">
    <citation type="journal article" date="2014" name="Proc. Natl. Acad. Sci. U.S.A.">
        <title>Extensive sampling of basidiomycete genomes demonstrates inadequacy of the white-rot/brown-rot paradigm for wood decay fungi.</title>
        <authorList>
            <person name="Riley R."/>
            <person name="Salamov A.A."/>
            <person name="Brown D.W."/>
            <person name="Nagy L.G."/>
            <person name="Floudas D."/>
            <person name="Held B.W."/>
            <person name="Levasseur A."/>
            <person name="Lombard V."/>
            <person name="Morin E."/>
            <person name="Otillar R."/>
            <person name="Lindquist E.A."/>
            <person name="Sun H."/>
            <person name="LaButti K.M."/>
            <person name="Schmutz J."/>
            <person name="Jabbour D."/>
            <person name="Luo H."/>
            <person name="Baker S.E."/>
            <person name="Pisabarro A.G."/>
            <person name="Walton J.D."/>
            <person name="Blanchette R.A."/>
            <person name="Henrissat B."/>
            <person name="Martin F."/>
            <person name="Cullen D."/>
            <person name="Hibbett D.S."/>
            <person name="Grigoriev I.V."/>
        </authorList>
    </citation>
    <scope>NUCLEOTIDE SEQUENCE [LARGE SCALE GENOMIC DNA]</scope>
    <source>
        <strain evidence="3">CBS 339.88</strain>
    </source>
</reference>
<dbReference type="AlphaFoldDB" id="A0A067TSV8"/>
<gene>
    <name evidence="2" type="ORF">GALMADRAFT_135424</name>
</gene>
<keyword evidence="3" id="KW-1185">Reference proteome</keyword>
<dbReference type="Gene3D" id="3.80.10.10">
    <property type="entry name" value="Ribonuclease Inhibitor"/>
    <property type="match status" value="1"/>
</dbReference>
<dbReference type="Proteomes" id="UP000027222">
    <property type="component" value="Unassembled WGS sequence"/>
</dbReference>
<dbReference type="OrthoDB" id="3252356at2759"/>
<evidence type="ECO:0000313" key="3">
    <source>
        <dbReference type="Proteomes" id="UP000027222"/>
    </source>
</evidence>
<proteinExistence type="predicted"/>
<accession>A0A067TSV8</accession>
<organism evidence="2 3">
    <name type="scientific">Galerina marginata (strain CBS 339.88)</name>
    <dbReference type="NCBI Taxonomy" id="685588"/>
    <lineage>
        <taxon>Eukaryota</taxon>
        <taxon>Fungi</taxon>
        <taxon>Dikarya</taxon>
        <taxon>Basidiomycota</taxon>
        <taxon>Agaricomycotina</taxon>
        <taxon>Agaricomycetes</taxon>
        <taxon>Agaricomycetidae</taxon>
        <taxon>Agaricales</taxon>
        <taxon>Agaricineae</taxon>
        <taxon>Strophariaceae</taxon>
        <taxon>Galerina</taxon>
    </lineage>
</organism>
<evidence type="ECO:0000313" key="2">
    <source>
        <dbReference type="EMBL" id="KDR82048.1"/>
    </source>
</evidence>
<keyword evidence="1" id="KW-0175">Coiled coil</keyword>
<evidence type="ECO:0000256" key="1">
    <source>
        <dbReference type="SAM" id="Coils"/>
    </source>
</evidence>
<sequence length="512" mass="58735">MSTIQYHPTKDAVLSKLHQKRSKCKAEREVLAHRMEELDQELSQIEAECAAVHNACIPLLMLPMEITCIIFHFALGYHTRRHREPYFEVIASHVCRRWRSISLTYPRLWASFCHAEDSHHSPDRLDAYLDRSGPLGLELCLNFRKTCLDDQLVLLEKTLNHAERWKFFTVFGTGEEFLIKIPSKIKAVYVPNLKHFTFSCEAPRHSDEDLNLPVNGLIPTIFRNGAPKLQSVTFDCSSVACLPSLSNVTTLRLEYQHAGKAYRFPWATFLLILTLPSLVNLSLVGDVFRGPHPLPPDLIAMNNLVHLRCSYYGDLPPMLHLLRAPLLQTLIIHNDWFGSPPEASANPYVFPSLRSVAFINTKFDSFQSAWYFAQLTELAAEVLISAENNINTVFWALQRSVESSNRIYWSKVKRITCNLGSFGSWDDVVPYLHFARARPKNDLVIRIFESLDQRWRQKPTPEYAALKEACTIELMDAEDNPFAEPWPPGERNLGSLHDNCDPFKVDPYQIRT</sequence>
<dbReference type="STRING" id="685588.A0A067TSV8"/>